<dbReference type="Pfam" id="PF09084">
    <property type="entry name" value="NMT1"/>
    <property type="match status" value="1"/>
</dbReference>
<evidence type="ECO:0000256" key="6">
    <source>
        <dbReference type="ARBA" id="ARBA00070228"/>
    </source>
</evidence>
<dbReference type="SMART" id="SM00062">
    <property type="entry name" value="PBPb"/>
    <property type="match status" value="1"/>
</dbReference>
<evidence type="ECO:0000256" key="2">
    <source>
        <dbReference type="ARBA" id="ARBA00010742"/>
    </source>
</evidence>
<dbReference type="RefSeq" id="WP_092067839.1">
    <property type="nucleotide sequence ID" value="NZ_FNHB01000001.1"/>
</dbReference>
<dbReference type="PROSITE" id="PS51257">
    <property type="entry name" value="PROKAR_LIPOPROTEIN"/>
    <property type="match status" value="1"/>
</dbReference>
<dbReference type="GO" id="GO:0042626">
    <property type="term" value="F:ATPase-coupled transmembrane transporter activity"/>
    <property type="evidence" value="ECO:0007669"/>
    <property type="project" value="InterPro"/>
</dbReference>
<dbReference type="AlphaFoldDB" id="A0A1G9LRD1"/>
<comment type="function">
    <text evidence="5">Part of a binding-protein-dependent transport system for aliphatic sulfonates. Putative binding protein.</text>
</comment>
<evidence type="ECO:0000256" key="5">
    <source>
        <dbReference type="ARBA" id="ARBA00055538"/>
    </source>
</evidence>
<feature type="domain" description="Solute-binding protein family 3/N-terminal" evidence="7">
    <location>
        <begin position="38"/>
        <end position="255"/>
    </location>
</feature>
<dbReference type="SUPFAM" id="SSF53850">
    <property type="entry name" value="Periplasmic binding protein-like II"/>
    <property type="match status" value="1"/>
</dbReference>
<evidence type="ECO:0000256" key="3">
    <source>
        <dbReference type="ARBA" id="ARBA00022448"/>
    </source>
</evidence>
<reference evidence="8 9" key="1">
    <citation type="submission" date="2016-10" db="EMBL/GenBank/DDBJ databases">
        <authorList>
            <person name="de Groot N.N."/>
        </authorList>
    </citation>
    <scope>NUCLEOTIDE SEQUENCE [LARGE SCALE GENOMIC DNA]</scope>
    <source>
        <strain evidence="8 9">DSM 1736</strain>
    </source>
</reference>
<dbReference type="FunFam" id="3.40.190.10:FF:000050">
    <property type="entry name" value="Sulfonate ABC transporter substrate-binding protein"/>
    <property type="match status" value="1"/>
</dbReference>
<protein>
    <recommendedName>
        <fullName evidence="6">Putative aliphatic sulfonates-binding protein</fullName>
    </recommendedName>
</protein>
<dbReference type="PANTHER" id="PTHR30024:SF42">
    <property type="entry name" value="ALIPHATIC SULFONATES-BINDING PROTEIN-RELATED"/>
    <property type="match status" value="1"/>
</dbReference>
<dbReference type="Proteomes" id="UP000214880">
    <property type="component" value="Unassembled WGS sequence"/>
</dbReference>
<dbReference type="GO" id="GO:0016020">
    <property type="term" value="C:membrane"/>
    <property type="evidence" value="ECO:0007669"/>
    <property type="project" value="InterPro"/>
</dbReference>
<dbReference type="InterPro" id="IPR001638">
    <property type="entry name" value="Solute-binding_3/MltF_N"/>
</dbReference>
<dbReference type="Gene3D" id="3.40.190.10">
    <property type="entry name" value="Periplasmic binding protein-like II"/>
    <property type="match status" value="2"/>
</dbReference>
<comment type="similarity">
    <text evidence="2">Belongs to the bacterial solute-binding protein SsuA/TauA family.</text>
</comment>
<evidence type="ECO:0000259" key="7">
    <source>
        <dbReference type="SMART" id="SM00062"/>
    </source>
</evidence>
<gene>
    <name evidence="8" type="ORF">SAMN04488502_101444</name>
</gene>
<keyword evidence="9" id="KW-1185">Reference proteome</keyword>
<proteinExistence type="inferred from homology"/>
<dbReference type="InterPro" id="IPR010067">
    <property type="entry name" value="ABC_SsuA_sub-bd"/>
</dbReference>
<dbReference type="PANTHER" id="PTHR30024">
    <property type="entry name" value="ALIPHATIC SULFONATES-BINDING PROTEIN-RELATED"/>
    <property type="match status" value="1"/>
</dbReference>
<accession>A0A1G9LRD1</accession>
<comment type="subcellular location">
    <subcellularLocation>
        <location evidence="1">Periplasm</location>
    </subcellularLocation>
</comment>
<evidence type="ECO:0000313" key="8">
    <source>
        <dbReference type="EMBL" id="SDL64519.1"/>
    </source>
</evidence>
<dbReference type="NCBIfam" id="TIGR01728">
    <property type="entry name" value="SsuA_fam"/>
    <property type="match status" value="1"/>
</dbReference>
<dbReference type="InterPro" id="IPR015168">
    <property type="entry name" value="SsuA/THI5"/>
</dbReference>
<keyword evidence="4" id="KW-0732">Signal</keyword>
<dbReference type="STRING" id="146817.SAMN04488502_101444"/>
<evidence type="ECO:0000256" key="4">
    <source>
        <dbReference type="ARBA" id="ARBA00022729"/>
    </source>
</evidence>
<name>A0A1G9LRD1_9FIRM</name>
<evidence type="ECO:0000256" key="1">
    <source>
        <dbReference type="ARBA" id="ARBA00004418"/>
    </source>
</evidence>
<sequence length="329" mass="35676">MMSKKIVALILTVILLLGFAAGCRQNTAEKSSSTVKKTIHIGYQASSSLTILAKAKGFFEAEFDQDGTEVKYFLFVAGPPMVEALSGGRLDIANLGPLPAISARASGIDLKAVGRAYSDQLYYGLLVRPDSAFSSVKDLAGKKVAVQVGSGAHLFFLLLLQQNGLNHSDVNIVNLPTSDHQNALATGNVDAVATWQPFVAMIELSQAGKVLADSKHVIQTVGVYLARNEFGQINPELIERFLKVHQKTAEYLQNHPEESFAVISQESKVPVDAVAKSVKSIDWGLQLTDEDIKTLAEAKAYLKATNVLKKDFDISELIDRNYLNNIGVK</sequence>
<keyword evidence="3" id="KW-0813">Transport</keyword>
<organism evidence="8 9">
    <name type="scientific">Dendrosporobacter quercicolus</name>
    <dbReference type="NCBI Taxonomy" id="146817"/>
    <lineage>
        <taxon>Bacteria</taxon>
        <taxon>Bacillati</taxon>
        <taxon>Bacillota</taxon>
        <taxon>Negativicutes</taxon>
        <taxon>Selenomonadales</taxon>
        <taxon>Sporomusaceae</taxon>
        <taxon>Dendrosporobacter</taxon>
    </lineage>
</organism>
<dbReference type="GO" id="GO:0042597">
    <property type="term" value="C:periplasmic space"/>
    <property type="evidence" value="ECO:0007669"/>
    <property type="project" value="UniProtKB-SubCell"/>
</dbReference>
<evidence type="ECO:0000313" key="9">
    <source>
        <dbReference type="Proteomes" id="UP000214880"/>
    </source>
</evidence>
<dbReference type="EMBL" id="FNHB01000001">
    <property type="protein sequence ID" value="SDL64519.1"/>
    <property type="molecule type" value="Genomic_DNA"/>
</dbReference>
<dbReference type="OrthoDB" id="9815602at2"/>